<protein>
    <submittedName>
        <fullName evidence="2">Uncharacterized protein</fullName>
    </submittedName>
</protein>
<evidence type="ECO:0000313" key="2">
    <source>
        <dbReference type="EMBL" id="KAK8113988.1"/>
    </source>
</evidence>
<proteinExistence type="predicted"/>
<feature type="compositionally biased region" description="Pro residues" evidence="1">
    <location>
        <begin position="1"/>
        <end position="11"/>
    </location>
</feature>
<feature type="compositionally biased region" description="Polar residues" evidence="1">
    <location>
        <begin position="181"/>
        <end position="194"/>
    </location>
</feature>
<dbReference type="Proteomes" id="UP001392437">
    <property type="component" value="Unassembled WGS sequence"/>
</dbReference>
<feature type="region of interest" description="Disordered" evidence="1">
    <location>
        <begin position="1"/>
        <end position="194"/>
    </location>
</feature>
<gene>
    <name evidence="2" type="ORF">PG999_006057</name>
</gene>
<name>A0AAW0QTG0_9PEZI</name>
<evidence type="ECO:0000256" key="1">
    <source>
        <dbReference type="SAM" id="MobiDB-lite"/>
    </source>
</evidence>
<dbReference type="EMBL" id="JAQQWP010000006">
    <property type="protein sequence ID" value="KAK8113988.1"/>
    <property type="molecule type" value="Genomic_DNA"/>
</dbReference>
<comment type="caution">
    <text evidence="2">The sequence shown here is derived from an EMBL/GenBank/DDBJ whole genome shotgun (WGS) entry which is preliminary data.</text>
</comment>
<reference evidence="2 3" key="1">
    <citation type="submission" date="2023-01" db="EMBL/GenBank/DDBJ databases">
        <title>Analysis of 21 Apiospora genomes using comparative genomics revels a genus with tremendous synthesis potential of carbohydrate active enzymes and secondary metabolites.</title>
        <authorList>
            <person name="Sorensen T."/>
        </authorList>
    </citation>
    <scope>NUCLEOTIDE SEQUENCE [LARGE SCALE GENOMIC DNA]</scope>
    <source>
        <strain evidence="2 3">CBS 117206</strain>
    </source>
</reference>
<sequence>MSAPDAPPPGRKLPFKRTVKRKSNDASPRHKAKTSVEDDDAAADSEVQAQLLGESYSASSPKKPCRNVTDREQKRQCISLSDSDEDEPGSRPSTQRSPRKHFNAQPDRPLSKSREPMRKHTSSPTRSRPPQPLKAPANVITLESSDDEDYKPPQSRSKTKEIIRDNTIAEEASFPGRNRRTPTIQIRSPNRNPL</sequence>
<dbReference type="AlphaFoldDB" id="A0AAW0QTG0"/>
<feature type="compositionally biased region" description="Basic and acidic residues" evidence="1">
    <location>
        <begin position="109"/>
        <end position="118"/>
    </location>
</feature>
<accession>A0AAW0QTG0</accession>
<keyword evidence="3" id="KW-1185">Reference proteome</keyword>
<organism evidence="2 3">
    <name type="scientific">Apiospora kogelbergensis</name>
    <dbReference type="NCBI Taxonomy" id="1337665"/>
    <lineage>
        <taxon>Eukaryota</taxon>
        <taxon>Fungi</taxon>
        <taxon>Dikarya</taxon>
        <taxon>Ascomycota</taxon>
        <taxon>Pezizomycotina</taxon>
        <taxon>Sordariomycetes</taxon>
        <taxon>Xylariomycetidae</taxon>
        <taxon>Amphisphaeriales</taxon>
        <taxon>Apiosporaceae</taxon>
        <taxon>Apiospora</taxon>
    </lineage>
</organism>
<evidence type="ECO:0000313" key="3">
    <source>
        <dbReference type="Proteomes" id="UP001392437"/>
    </source>
</evidence>